<dbReference type="InterPro" id="IPR043128">
    <property type="entry name" value="Rev_trsase/Diguanyl_cyclase"/>
</dbReference>
<dbReference type="FunFam" id="3.30.70.270:FF:000001">
    <property type="entry name" value="Diguanylate cyclase domain protein"/>
    <property type="match status" value="1"/>
</dbReference>
<dbReference type="InterPro" id="IPR000160">
    <property type="entry name" value="GGDEF_dom"/>
</dbReference>
<feature type="transmembrane region" description="Helical" evidence="5">
    <location>
        <begin position="62"/>
        <end position="81"/>
    </location>
</feature>
<evidence type="ECO:0000256" key="4">
    <source>
        <dbReference type="ARBA" id="ARBA00034247"/>
    </source>
</evidence>
<dbReference type="GO" id="GO:0052621">
    <property type="term" value="F:diguanylate cyclase activity"/>
    <property type="evidence" value="ECO:0007669"/>
    <property type="project" value="UniProtKB-EC"/>
</dbReference>
<feature type="transmembrane region" description="Helical" evidence="5">
    <location>
        <begin position="147"/>
        <end position="165"/>
    </location>
</feature>
<dbReference type="RefSeq" id="WP_150653002.1">
    <property type="nucleotide sequence ID" value="NZ_CABVHJ010000043.1"/>
</dbReference>
<dbReference type="InterPro" id="IPR029787">
    <property type="entry name" value="Nucleotide_cyclase"/>
</dbReference>
<dbReference type="PROSITE" id="PS50887">
    <property type="entry name" value="GGDEF"/>
    <property type="match status" value="1"/>
</dbReference>
<keyword evidence="5" id="KW-1133">Transmembrane helix</keyword>
<evidence type="ECO:0000313" key="7">
    <source>
        <dbReference type="EMBL" id="VVN47978.1"/>
    </source>
</evidence>
<dbReference type="SUPFAM" id="SSF55073">
    <property type="entry name" value="Nucleotide cyclase"/>
    <property type="match status" value="1"/>
</dbReference>
<dbReference type="GO" id="GO:0043709">
    <property type="term" value="P:cell adhesion involved in single-species biofilm formation"/>
    <property type="evidence" value="ECO:0007669"/>
    <property type="project" value="TreeGrafter"/>
</dbReference>
<comment type="cofactor">
    <cofactor evidence="1">
        <name>Mg(2+)</name>
        <dbReference type="ChEBI" id="CHEBI:18420"/>
    </cofactor>
</comment>
<gene>
    <name evidence="7" type="ORF">PS655_06035</name>
</gene>
<dbReference type="SMART" id="SM00267">
    <property type="entry name" value="GGDEF"/>
    <property type="match status" value="1"/>
</dbReference>
<proteinExistence type="predicted"/>
<evidence type="ECO:0000256" key="3">
    <source>
        <dbReference type="ARBA" id="ARBA00012528"/>
    </source>
</evidence>
<keyword evidence="5" id="KW-0472">Membrane</keyword>
<dbReference type="Proteomes" id="UP000327167">
    <property type="component" value="Unassembled WGS sequence"/>
</dbReference>
<feature type="transmembrane region" description="Helical" evidence="5">
    <location>
        <begin position="185"/>
        <end position="208"/>
    </location>
</feature>
<dbReference type="EC" id="2.7.7.65" evidence="3"/>
<dbReference type="Pfam" id="PF00990">
    <property type="entry name" value="GGDEF"/>
    <property type="match status" value="1"/>
</dbReference>
<sequence>MALHIPTLLVVAVFVFVLMGLLTLHAWYRESRERPLAYLGSMMLLGALGVVLISWRDRGVDFIPIVFGNVVLLLSAAMNWSAMRTLVGRKPSVPGVLAGSIVWLTLCLIPAFYESMPNRILVYSLLAFGYGVLTTLELWCSRNSLDVAFMPALVLTFLHTTFYAVRSVTAEGLPVTKALLGSGEGVSFFSFMLFESMLYVIGIAYVTLAMVKERAELKLEAAAFSDPLTGIGNRRAFMQHAGQLLDKSRQRSESAALLLCDLDNFKRLNDTYGHPVGDQALIAFSNIMVDNMRKEDVSGRIGGEEFACLLGSCDEPAALAVAERIRRSFAQLSILEPGLLSVSIGVVTTGESGYDLSRLLSEADLALYCAKDQGRNRVQAARLVKLSFGDTHCGSAGSPCTA</sequence>
<reference evidence="7 8" key="1">
    <citation type="submission" date="2019-09" db="EMBL/GenBank/DDBJ databases">
        <authorList>
            <person name="Chandra G."/>
            <person name="Truman W A."/>
        </authorList>
    </citation>
    <scope>NUCLEOTIDE SEQUENCE [LARGE SCALE GENOMIC DNA]</scope>
    <source>
        <strain evidence="7">PS655</strain>
    </source>
</reference>
<feature type="transmembrane region" description="Helical" evidence="5">
    <location>
        <begin position="93"/>
        <end position="113"/>
    </location>
</feature>
<dbReference type="GO" id="GO:0005886">
    <property type="term" value="C:plasma membrane"/>
    <property type="evidence" value="ECO:0007669"/>
    <property type="project" value="UniProtKB-SubCell"/>
</dbReference>
<protein>
    <recommendedName>
        <fullName evidence="3">diguanylate cyclase</fullName>
        <ecNumber evidence="3">2.7.7.65</ecNumber>
    </recommendedName>
</protein>
<dbReference type="EMBL" id="CABVHJ010000043">
    <property type="protein sequence ID" value="VVN47978.1"/>
    <property type="molecule type" value="Genomic_DNA"/>
</dbReference>
<dbReference type="InterPro" id="IPR050469">
    <property type="entry name" value="Diguanylate_Cyclase"/>
</dbReference>
<evidence type="ECO:0000256" key="5">
    <source>
        <dbReference type="SAM" id="Phobius"/>
    </source>
</evidence>
<dbReference type="GO" id="GO:1902201">
    <property type="term" value="P:negative regulation of bacterial-type flagellum-dependent cell motility"/>
    <property type="evidence" value="ECO:0007669"/>
    <property type="project" value="TreeGrafter"/>
</dbReference>
<comment type="catalytic activity">
    <reaction evidence="4">
        <text>2 GTP = 3',3'-c-di-GMP + 2 diphosphate</text>
        <dbReference type="Rhea" id="RHEA:24898"/>
        <dbReference type="ChEBI" id="CHEBI:33019"/>
        <dbReference type="ChEBI" id="CHEBI:37565"/>
        <dbReference type="ChEBI" id="CHEBI:58805"/>
        <dbReference type="EC" id="2.7.7.65"/>
    </reaction>
</comment>
<name>A0A5E6Y2C6_PSEFL</name>
<evidence type="ECO:0000313" key="8">
    <source>
        <dbReference type="Proteomes" id="UP000327167"/>
    </source>
</evidence>
<keyword evidence="5" id="KW-0812">Transmembrane</keyword>
<evidence type="ECO:0000259" key="6">
    <source>
        <dbReference type="PROSITE" id="PS50887"/>
    </source>
</evidence>
<feature type="transmembrane region" description="Helical" evidence="5">
    <location>
        <begin position="119"/>
        <end position="140"/>
    </location>
</feature>
<accession>A0A5E6Y2C6</accession>
<comment type="subcellular location">
    <subcellularLocation>
        <location evidence="2">Cell inner membrane</location>
    </subcellularLocation>
</comment>
<dbReference type="AlphaFoldDB" id="A0A5E6Y2C6"/>
<dbReference type="NCBIfam" id="TIGR00254">
    <property type="entry name" value="GGDEF"/>
    <property type="match status" value="1"/>
</dbReference>
<dbReference type="CDD" id="cd01949">
    <property type="entry name" value="GGDEF"/>
    <property type="match status" value="1"/>
</dbReference>
<evidence type="ECO:0000256" key="1">
    <source>
        <dbReference type="ARBA" id="ARBA00001946"/>
    </source>
</evidence>
<feature type="transmembrane region" description="Helical" evidence="5">
    <location>
        <begin position="6"/>
        <end position="24"/>
    </location>
</feature>
<evidence type="ECO:0000256" key="2">
    <source>
        <dbReference type="ARBA" id="ARBA00004533"/>
    </source>
</evidence>
<organism evidence="7 8">
    <name type="scientific">Pseudomonas fluorescens</name>
    <dbReference type="NCBI Taxonomy" id="294"/>
    <lineage>
        <taxon>Bacteria</taxon>
        <taxon>Pseudomonadati</taxon>
        <taxon>Pseudomonadota</taxon>
        <taxon>Gammaproteobacteria</taxon>
        <taxon>Pseudomonadales</taxon>
        <taxon>Pseudomonadaceae</taxon>
        <taxon>Pseudomonas</taxon>
    </lineage>
</organism>
<feature type="transmembrane region" description="Helical" evidence="5">
    <location>
        <begin position="36"/>
        <end position="56"/>
    </location>
</feature>
<dbReference type="PANTHER" id="PTHR45138:SF9">
    <property type="entry name" value="DIGUANYLATE CYCLASE DGCM-RELATED"/>
    <property type="match status" value="1"/>
</dbReference>
<dbReference type="Gene3D" id="3.30.70.270">
    <property type="match status" value="1"/>
</dbReference>
<feature type="domain" description="GGDEF" evidence="6">
    <location>
        <begin position="253"/>
        <end position="383"/>
    </location>
</feature>
<dbReference type="PANTHER" id="PTHR45138">
    <property type="entry name" value="REGULATORY COMPONENTS OF SENSORY TRANSDUCTION SYSTEM"/>
    <property type="match status" value="1"/>
</dbReference>